<evidence type="ECO:0000256" key="4">
    <source>
        <dbReference type="ARBA" id="ARBA00022737"/>
    </source>
</evidence>
<dbReference type="WBParaSite" id="HCON_00169400-00001">
    <property type="protein sequence ID" value="HCON_00169400-00001"/>
    <property type="gene ID" value="HCON_00169400"/>
</dbReference>
<keyword evidence="7" id="KW-0805">Transcription regulation</keyword>
<feature type="region of interest" description="Disordered" evidence="11">
    <location>
        <begin position="137"/>
        <end position="220"/>
    </location>
</feature>
<evidence type="ECO:0000256" key="10">
    <source>
        <dbReference type="PROSITE-ProRule" id="PRU00146"/>
    </source>
</evidence>
<dbReference type="InterPro" id="IPR025750">
    <property type="entry name" value="DPF1-3_N"/>
</dbReference>
<dbReference type="PROSITE" id="PS00028">
    <property type="entry name" value="ZINC_FINGER_C2H2_1"/>
    <property type="match status" value="1"/>
</dbReference>
<dbReference type="Proteomes" id="UP000025227">
    <property type="component" value="Unplaced"/>
</dbReference>
<dbReference type="InterPro" id="IPR019787">
    <property type="entry name" value="Znf_PHD-finger"/>
</dbReference>
<dbReference type="CDD" id="cd15526">
    <property type="entry name" value="PHD1_MOZ_d4"/>
    <property type="match status" value="1"/>
</dbReference>
<dbReference type="InterPro" id="IPR001965">
    <property type="entry name" value="Znf_PHD"/>
</dbReference>
<dbReference type="PANTHER" id="PTHR45888">
    <property type="entry name" value="HL01030P-RELATED"/>
    <property type="match status" value="1"/>
</dbReference>
<evidence type="ECO:0000256" key="8">
    <source>
        <dbReference type="ARBA" id="ARBA00023163"/>
    </source>
</evidence>
<name>A0A7I5EDS8_HAECO</name>
<dbReference type="PANTHER" id="PTHR45888:SF5">
    <property type="entry name" value="D4, ISOFORM A"/>
    <property type="match status" value="1"/>
</dbReference>
<keyword evidence="4" id="KW-0677">Repeat</keyword>
<reference evidence="14" key="1">
    <citation type="submission" date="2020-12" db="UniProtKB">
        <authorList>
            <consortium name="WormBaseParasite"/>
        </authorList>
    </citation>
    <scope>IDENTIFICATION</scope>
    <source>
        <strain evidence="14">MHco3</strain>
    </source>
</reference>
<protein>
    <submittedName>
        <fullName evidence="14">PHD-type domain-containing protein</fullName>
    </submittedName>
</protein>
<dbReference type="InterPro" id="IPR013087">
    <property type="entry name" value="Znf_C2H2_type"/>
</dbReference>
<dbReference type="AlphaFoldDB" id="A0A7I5EDS8"/>
<evidence type="ECO:0000256" key="5">
    <source>
        <dbReference type="ARBA" id="ARBA00022771"/>
    </source>
</evidence>
<dbReference type="GO" id="GO:0071565">
    <property type="term" value="C:nBAF complex"/>
    <property type="evidence" value="ECO:0007669"/>
    <property type="project" value="TreeGrafter"/>
</dbReference>
<evidence type="ECO:0000313" key="13">
    <source>
        <dbReference type="Proteomes" id="UP000025227"/>
    </source>
</evidence>
<evidence type="ECO:0000313" key="14">
    <source>
        <dbReference type="WBParaSite" id="HCON_00169400-00001"/>
    </source>
</evidence>
<feature type="domain" description="PHD-type" evidence="12">
    <location>
        <begin position="280"/>
        <end position="340"/>
    </location>
</feature>
<accession>A0A7I5EDS8</accession>
<organism evidence="13 14">
    <name type="scientific">Haemonchus contortus</name>
    <name type="common">Barber pole worm</name>
    <dbReference type="NCBI Taxonomy" id="6289"/>
    <lineage>
        <taxon>Eukaryota</taxon>
        <taxon>Metazoa</taxon>
        <taxon>Ecdysozoa</taxon>
        <taxon>Nematoda</taxon>
        <taxon>Chromadorea</taxon>
        <taxon>Rhabditida</taxon>
        <taxon>Rhabditina</taxon>
        <taxon>Rhabditomorpha</taxon>
        <taxon>Strongyloidea</taxon>
        <taxon>Trichostrongylidae</taxon>
        <taxon>Haemonchus</taxon>
    </lineage>
</organism>
<feature type="compositionally biased region" description="Acidic residues" evidence="11">
    <location>
        <begin position="165"/>
        <end position="184"/>
    </location>
</feature>
<evidence type="ECO:0000256" key="3">
    <source>
        <dbReference type="ARBA" id="ARBA00022723"/>
    </source>
</evidence>
<dbReference type="PROSITE" id="PS50016">
    <property type="entry name" value="ZF_PHD_2"/>
    <property type="match status" value="2"/>
</dbReference>
<evidence type="ECO:0000256" key="9">
    <source>
        <dbReference type="ARBA" id="ARBA00023242"/>
    </source>
</evidence>
<evidence type="ECO:0000256" key="2">
    <source>
        <dbReference type="ARBA" id="ARBA00010539"/>
    </source>
</evidence>
<dbReference type="GO" id="GO:0007399">
    <property type="term" value="P:nervous system development"/>
    <property type="evidence" value="ECO:0007669"/>
    <property type="project" value="TreeGrafter"/>
</dbReference>
<dbReference type="FunFam" id="3.30.40.10:FF:000005">
    <property type="entry name" value="zinc finger protein isoform X1"/>
    <property type="match status" value="1"/>
</dbReference>
<evidence type="ECO:0000256" key="1">
    <source>
        <dbReference type="ARBA" id="ARBA00004123"/>
    </source>
</evidence>
<feature type="compositionally biased region" description="Low complexity" evidence="11">
    <location>
        <begin position="196"/>
        <end position="205"/>
    </location>
</feature>
<feature type="compositionally biased region" description="Low complexity" evidence="11">
    <location>
        <begin position="137"/>
        <end position="148"/>
    </location>
</feature>
<evidence type="ECO:0000256" key="7">
    <source>
        <dbReference type="ARBA" id="ARBA00023015"/>
    </source>
</evidence>
<proteinExistence type="inferred from homology"/>
<evidence type="ECO:0000256" key="11">
    <source>
        <dbReference type="SAM" id="MobiDB-lite"/>
    </source>
</evidence>
<dbReference type="SMART" id="SM00249">
    <property type="entry name" value="PHD"/>
    <property type="match status" value="2"/>
</dbReference>
<dbReference type="InterPro" id="IPR011011">
    <property type="entry name" value="Znf_FYVE_PHD"/>
</dbReference>
<comment type="similarity">
    <text evidence="2">Belongs to the requiem/DPF family.</text>
</comment>
<keyword evidence="9" id="KW-0539">Nucleus</keyword>
<evidence type="ECO:0000256" key="6">
    <source>
        <dbReference type="ARBA" id="ARBA00022833"/>
    </source>
</evidence>
<dbReference type="InterPro" id="IPR013083">
    <property type="entry name" value="Znf_RING/FYVE/PHD"/>
</dbReference>
<keyword evidence="6" id="KW-0862">Zinc</keyword>
<dbReference type="OMA" id="LMRNCIK"/>
<dbReference type="Gene3D" id="3.30.40.10">
    <property type="entry name" value="Zinc/RING finger domain, C3HC4 (zinc finger)"/>
    <property type="match status" value="1"/>
</dbReference>
<dbReference type="OrthoDB" id="1903104at2759"/>
<keyword evidence="3" id="KW-0479">Metal-binding</keyword>
<evidence type="ECO:0000259" key="12">
    <source>
        <dbReference type="PROSITE" id="PS50016"/>
    </source>
</evidence>
<dbReference type="GO" id="GO:0008270">
    <property type="term" value="F:zinc ion binding"/>
    <property type="evidence" value="ECO:0007669"/>
    <property type="project" value="UniProtKB-KW"/>
</dbReference>
<keyword evidence="5 10" id="KW-0863">Zinc-finger</keyword>
<comment type="subcellular location">
    <subcellularLocation>
        <location evidence="1">Nucleus</location>
    </subcellularLocation>
</comment>
<sequence length="402" mass="44253">PSSPCSNAALLHLVSIASQRASDAVRGAGFLCEKMISESAYIELMKNCSKWNERASNERRARMRYPFFDQQTGTAHRFNPVFYRFPAQRVTSTDPNIVVQYTTHRWRRRQSTNSSDAIEMKMYLRDNPALDAALNTTTSTNQSESNDSVFDYGQGKGTPKGLFDYTEEGDDDASNDDGGSDEEDWGSKRKSRKAHSSSSAGGSSSKNKKKASDSSKGGRSSAAAASAAQDAAEDAMNYLCKLCTASYKSLAGLAYHKAFQHHIPLPFGVNVEISSHLETSSICDLCLGSKHMNKKTKKAEDLVVCHDCGRSAHPSCLNFNGNVPVIIKRYGWQCIECKSCTICGTSENDDKLLFCDDCDRGYHTYCFMPAMKCLPENEYSCELCIRTFGDQASAAPKTSRAN</sequence>
<feature type="domain" description="PHD-type" evidence="12">
    <location>
        <begin position="337"/>
        <end position="387"/>
    </location>
</feature>
<dbReference type="Pfam" id="PF00628">
    <property type="entry name" value="PHD"/>
    <property type="match status" value="2"/>
</dbReference>
<keyword evidence="13" id="KW-1185">Reference proteome</keyword>
<keyword evidence="8" id="KW-0804">Transcription</keyword>
<dbReference type="SUPFAM" id="SSF57903">
    <property type="entry name" value="FYVE/PHD zinc finger"/>
    <property type="match status" value="1"/>
</dbReference>
<dbReference type="Pfam" id="PF14051">
    <property type="entry name" value="DPF1-3_N"/>
    <property type="match status" value="1"/>
</dbReference>